<accession>A0A024GQY5</accession>
<dbReference type="Pfam" id="PF01424">
    <property type="entry name" value="R3H"/>
    <property type="match status" value="1"/>
</dbReference>
<dbReference type="CDD" id="cd02325">
    <property type="entry name" value="R3H"/>
    <property type="match status" value="1"/>
</dbReference>
<dbReference type="STRING" id="65357.A0A024GQY5"/>
<evidence type="ECO:0000259" key="2">
    <source>
        <dbReference type="PROSITE" id="PS51061"/>
    </source>
</evidence>
<dbReference type="SMART" id="SM00393">
    <property type="entry name" value="R3H"/>
    <property type="match status" value="1"/>
</dbReference>
<reference evidence="3 4" key="1">
    <citation type="submission" date="2012-05" db="EMBL/GenBank/DDBJ databases">
        <title>Recombination and specialization in a pathogen metapopulation.</title>
        <authorList>
            <person name="Gardiner A."/>
            <person name="Kemen E."/>
            <person name="Schultz-Larsen T."/>
            <person name="MacLean D."/>
            <person name="Van Oosterhout C."/>
            <person name="Jones J.D.G."/>
        </authorList>
    </citation>
    <scope>NUCLEOTIDE SEQUENCE [LARGE SCALE GENOMIC DNA]</scope>
    <source>
        <strain evidence="3 4">Ac Nc2</strain>
    </source>
</reference>
<dbReference type="OrthoDB" id="3838338at2759"/>
<comment type="caution">
    <text evidence="3">The sequence shown here is derived from an EMBL/GenBank/DDBJ whole genome shotgun (WGS) entry which is preliminary data.</text>
</comment>
<feature type="compositionally biased region" description="Basic and acidic residues" evidence="1">
    <location>
        <begin position="247"/>
        <end position="268"/>
    </location>
</feature>
<feature type="compositionally biased region" description="Acidic residues" evidence="1">
    <location>
        <begin position="275"/>
        <end position="290"/>
    </location>
</feature>
<evidence type="ECO:0000256" key="1">
    <source>
        <dbReference type="SAM" id="MobiDB-lite"/>
    </source>
</evidence>
<feature type="region of interest" description="Disordered" evidence="1">
    <location>
        <begin position="236"/>
        <end position="290"/>
    </location>
</feature>
<dbReference type="InterPro" id="IPR036867">
    <property type="entry name" value="R3H_dom_sf"/>
</dbReference>
<sequence length="290" mass="32926">MAQTHGVRNPKVMLEFHVARNVGHPQASNHASPPEMWAPHEGERGQQIEFAMAELEESFPLLPTPSTNAPNLGSIQRSFSVSTTPIRNRKDREKNMMDLVTTRQGQIARNRRLAQAFGLSGPGINDEEFALELIAPAYPQDLVNWAKANTGYLSTIERRLERLVKEARCFNVSLKPMPSEERAYMHELATIYGVSSESTGQDPYRRVVFYKRDASKVPIITLSTHLHALHREAVRAKQQVNQSRSVTEQRHDNLGENRGWERLPREEQNTTIDAWSDDEEKGEEVCTDDS</sequence>
<feature type="domain" description="R3H" evidence="2">
    <location>
        <begin position="150"/>
        <end position="213"/>
    </location>
</feature>
<organism evidence="3 4">
    <name type="scientific">Albugo candida</name>
    <dbReference type="NCBI Taxonomy" id="65357"/>
    <lineage>
        <taxon>Eukaryota</taxon>
        <taxon>Sar</taxon>
        <taxon>Stramenopiles</taxon>
        <taxon>Oomycota</taxon>
        <taxon>Peronosporomycetes</taxon>
        <taxon>Albuginales</taxon>
        <taxon>Albuginaceae</taxon>
        <taxon>Albugo</taxon>
    </lineage>
</organism>
<proteinExistence type="predicted"/>
<gene>
    <name evidence="3" type="ORF">BN9_106240</name>
</gene>
<dbReference type="AlphaFoldDB" id="A0A024GQY5"/>
<dbReference type="InParanoid" id="A0A024GQY5"/>
<protein>
    <recommendedName>
        <fullName evidence="2">R3H domain-containing protein</fullName>
    </recommendedName>
</protein>
<dbReference type="EMBL" id="CAIX01000288">
    <property type="protein sequence ID" value="CCI49317.1"/>
    <property type="molecule type" value="Genomic_DNA"/>
</dbReference>
<name>A0A024GQY5_9STRA</name>
<dbReference type="PROSITE" id="PS51061">
    <property type="entry name" value="R3H"/>
    <property type="match status" value="1"/>
</dbReference>
<dbReference type="SUPFAM" id="SSF82708">
    <property type="entry name" value="R3H domain"/>
    <property type="match status" value="1"/>
</dbReference>
<dbReference type="InterPro" id="IPR001374">
    <property type="entry name" value="R3H_dom"/>
</dbReference>
<evidence type="ECO:0000313" key="4">
    <source>
        <dbReference type="Proteomes" id="UP000053237"/>
    </source>
</evidence>
<dbReference type="GO" id="GO:0003676">
    <property type="term" value="F:nucleic acid binding"/>
    <property type="evidence" value="ECO:0007669"/>
    <property type="project" value="UniProtKB-UniRule"/>
</dbReference>
<evidence type="ECO:0000313" key="3">
    <source>
        <dbReference type="EMBL" id="CCI49317.1"/>
    </source>
</evidence>
<dbReference type="Gene3D" id="3.30.1370.50">
    <property type="entry name" value="R3H-like domain"/>
    <property type="match status" value="1"/>
</dbReference>
<dbReference type="Proteomes" id="UP000053237">
    <property type="component" value="Unassembled WGS sequence"/>
</dbReference>
<keyword evidence="4" id="KW-1185">Reference proteome</keyword>